<dbReference type="EMBL" id="MCGR01000018">
    <property type="protein sequence ID" value="ORY84195.1"/>
    <property type="molecule type" value="Genomic_DNA"/>
</dbReference>
<dbReference type="SUPFAM" id="SSF144232">
    <property type="entry name" value="HIT/MYND zinc finger-like"/>
    <property type="match status" value="1"/>
</dbReference>
<protein>
    <recommendedName>
        <fullName evidence="7">MYND-type domain-containing protein</fullName>
    </recommendedName>
</protein>
<evidence type="ECO:0000313" key="8">
    <source>
        <dbReference type="EMBL" id="ORY84195.1"/>
    </source>
</evidence>
<dbReference type="OrthoDB" id="407198at2759"/>
<dbReference type="InParanoid" id="A0A1Y2FN92"/>
<evidence type="ECO:0000259" key="7">
    <source>
        <dbReference type="PROSITE" id="PS50865"/>
    </source>
</evidence>
<dbReference type="PROSITE" id="PS50865">
    <property type="entry name" value="ZF_MYND_2"/>
    <property type="match status" value="1"/>
</dbReference>
<evidence type="ECO:0000256" key="3">
    <source>
        <dbReference type="ARBA" id="ARBA00022833"/>
    </source>
</evidence>
<organism evidence="8 9">
    <name type="scientific">Leucosporidium creatinivorum</name>
    <dbReference type="NCBI Taxonomy" id="106004"/>
    <lineage>
        <taxon>Eukaryota</taxon>
        <taxon>Fungi</taxon>
        <taxon>Dikarya</taxon>
        <taxon>Basidiomycota</taxon>
        <taxon>Pucciniomycotina</taxon>
        <taxon>Microbotryomycetes</taxon>
        <taxon>Leucosporidiales</taxon>
        <taxon>Leucosporidium</taxon>
    </lineage>
</organism>
<evidence type="ECO:0000256" key="6">
    <source>
        <dbReference type="SAM" id="Phobius"/>
    </source>
</evidence>
<feature type="transmembrane region" description="Helical" evidence="6">
    <location>
        <begin position="34"/>
        <end position="52"/>
    </location>
</feature>
<evidence type="ECO:0000256" key="2">
    <source>
        <dbReference type="ARBA" id="ARBA00022771"/>
    </source>
</evidence>
<feature type="region of interest" description="Disordered" evidence="5">
    <location>
        <begin position="1"/>
        <end position="27"/>
    </location>
</feature>
<keyword evidence="1" id="KW-0479">Metal-binding</keyword>
<keyword evidence="3" id="KW-0862">Zinc</keyword>
<evidence type="ECO:0000256" key="5">
    <source>
        <dbReference type="SAM" id="MobiDB-lite"/>
    </source>
</evidence>
<sequence>MASAPASSSPPTESATEPPSTGNRLTSLDPSKKYTLIFLVSVGTTLLLTGASGGRLLKRAKKVTAEPTSVAHQPAVKPKARTQEPLPIPRAPLSPFTSPALDSYALSADPTSLQPRRQRSLLRSFRLIEQTTGQARPNQTAYFLPNSTLLSRSNAFAEALDKQDRLHKDGEEQPEAPDDGFNPAIYAAKAFGIATALTVGTFAAGVWGVMRWLEVDDSFFASFIAAPLSLTRRSATAFASEAGPALPAFGCWRCSSAALDSLSLALSHRLPSSLPRPSVPSWALPTSSPSDITTPGPEEDSAEHKEGVAYWLGVKETLDREAEERVLERRKSVSRCTRSPLEEAGSPRSLLALPPRLARSKLDLAMNDITLKECVVCGVATDQRCSRCKQVRFCSAEHQKLLWPAHKHLCGKSTFTPPPLTEGEVNDASM</sequence>
<keyword evidence="9" id="KW-1185">Reference proteome</keyword>
<dbReference type="InterPro" id="IPR002893">
    <property type="entry name" value="Znf_MYND"/>
</dbReference>
<dbReference type="STRING" id="106004.A0A1Y2FN92"/>
<name>A0A1Y2FN92_9BASI</name>
<dbReference type="GO" id="GO:0008270">
    <property type="term" value="F:zinc ion binding"/>
    <property type="evidence" value="ECO:0007669"/>
    <property type="project" value="UniProtKB-KW"/>
</dbReference>
<keyword evidence="6" id="KW-0812">Transmembrane</keyword>
<proteinExistence type="predicted"/>
<feature type="region of interest" description="Disordered" evidence="5">
    <location>
        <begin position="273"/>
        <end position="303"/>
    </location>
</feature>
<feature type="compositionally biased region" description="Low complexity" evidence="5">
    <location>
        <begin position="1"/>
        <end position="21"/>
    </location>
</feature>
<evidence type="ECO:0000256" key="1">
    <source>
        <dbReference type="ARBA" id="ARBA00022723"/>
    </source>
</evidence>
<dbReference type="Gene3D" id="6.10.140.2220">
    <property type="match status" value="1"/>
</dbReference>
<keyword evidence="6" id="KW-1133">Transmembrane helix</keyword>
<gene>
    <name evidence="8" type="ORF">BCR35DRAFT_313564</name>
</gene>
<evidence type="ECO:0000256" key="4">
    <source>
        <dbReference type="PROSITE-ProRule" id="PRU00134"/>
    </source>
</evidence>
<accession>A0A1Y2FN92</accession>
<dbReference type="PROSITE" id="PS01360">
    <property type="entry name" value="ZF_MYND_1"/>
    <property type="match status" value="1"/>
</dbReference>
<reference evidence="8 9" key="1">
    <citation type="submission" date="2016-07" db="EMBL/GenBank/DDBJ databases">
        <title>Pervasive Adenine N6-methylation of Active Genes in Fungi.</title>
        <authorList>
            <consortium name="DOE Joint Genome Institute"/>
            <person name="Mondo S.J."/>
            <person name="Dannebaum R.O."/>
            <person name="Kuo R.C."/>
            <person name="Labutti K."/>
            <person name="Haridas S."/>
            <person name="Kuo A."/>
            <person name="Salamov A."/>
            <person name="Ahrendt S.R."/>
            <person name="Lipzen A."/>
            <person name="Sullivan W."/>
            <person name="Andreopoulos W.B."/>
            <person name="Clum A."/>
            <person name="Lindquist E."/>
            <person name="Daum C."/>
            <person name="Ramamoorthy G.K."/>
            <person name="Gryganskyi A."/>
            <person name="Culley D."/>
            <person name="Magnuson J.K."/>
            <person name="James T.Y."/>
            <person name="O'Malley M.A."/>
            <person name="Stajich J.E."/>
            <person name="Spatafora J.W."/>
            <person name="Visel A."/>
            <person name="Grigoriev I.V."/>
        </authorList>
    </citation>
    <scope>NUCLEOTIDE SEQUENCE [LARGE SCALE GENOMIC DNA]</scope>
    <source>
        <strain evidence="8 9">62-1032</strain>
    </source>
</reference>
<comment type="caution">
    <text evidence="8">The sequence shown here is derived from an EMBL/GenBank/DDBJ whole genome shotgun (WGS) entry which is preliminary data.</text>
</comment>
<keyword evidence="2 4" id="KW-0863">Zinc-finger</keyword>
<dbReference type="Proteomes" id="UP000193467">
    <property type="component" value="Unassembled WGS sequence"/>
</dbReference>
<dbReference type="AlphaFoldDB" id="A0A1Y2FN92"/>
<feature type="domain" description="MYND-type" evidence="7">
    <location>
        <begin position="374"/>
        <end position="410"/>
    </location>
</feature>
<evidence type="ECO:0000313" key="9">
    <source>
        <dbReference type="Proteomes" id="UP000193467"/>
    </source>
</evidence>
<dbReference type="Pfam" id="PF01753">
    <property type="entry name" value="zf-MYND"/>
    <property type="match status" value="1"/>
</dbReference>
<keyword evidence="6" id="KW-0472">Membrane</keyword>
<feature type="region of interest" description="Disordered" evidence="5">
    <location>
        <begin position="64"/>
        <end position="88"/>
    </location>
</feature>
<feature type="compositionally biased region" description="Polar residues" evidence="5">
    <location>
        <begin position="284"/>
        <end position="293"/>
    </location>
</feature>